<dbReference type="HOGENOM" id="CLU_056887_2_1_5"/>
<dbReference type="eggNOG" id="COG1526">
    <property type="taxonomic scope" value="Bacteria"/>
</dbReference>
<gene>
    <name evidence="3" type="primary">fdhD</name>
    <name evidence="4" type="ORF">roselon_03226</name>
</gene>
<organism evidence="4 5">
    <name type="scientific">Roseicyclus elongatus DSM 19469</name>
    <dbReference type="NCBI Taxonomy" id="1294273"/>
    <lineage>
        <taxon>Bacteria</taxon>
        <taxon>Pseudomonadati</taxon>
        <taxon>Pseudomonadota</taxon>
        <taxon>Alphaproteobacteria</taxon>
        <taxon>Rhodobacterales</taxon>
        <taxon>Roseobacteraceae</taxon>
        <taxon>Roseicyclus</taxon>
    </lineage>
</organism>
<dbReference type="RefSeq" id="WP_025313137.1">
    <property type="nucleotide sequence ID" value="NZ_CP004372.1"/>
</dbReference>
<dbReference type="PANTHER" id="PTHR30592">
    <property type="entry name" value="FORMATE DEHYDROGENASE"/>
    <property type="match status" value="1"/>
</dbReference>
<evidence type="ECO:0000256" key="2">
    <source>
        <dbReference type="ARBA" id="ARBA00023150"/>
    </source>
</evidence>
<dbReference type="SUPFAM" id="SSF53927">
    <property type="entry name" value="Cytidine deaminase-like"/>
    <property type="match status" value="1"/>
</dbReference>
<dbReference type="EMBL" id="CP004372">
    <property type="protein sequence ID" value="AHM05489.1"/>
    <property type="molecule type" value="Genomic_DNA"/>
</dbReference>
<dbReference type="GO" id="GO:0016783">
    <property type="term" value="F:sulfurtransferase activity"/>
    <property type="evidence" value="ECO:0007669"/>
    <property type="project" value="InterPro"/>
</dbReference>
<evidence type="ECO:0000313" key="5">
    <source>
        <dbReference type="Proteomes" id="UP000019593"/>
    </source>
</evidence>
<dbReference type="InterPro" id="IPR003786">
    <property type="entry name" value="FdhD"/>
</dbReference>
<dbReference type="OrthoDB" id="3197277at2"/>
<keyword evidence="5" id="KW-1185">Reference proteome</keyword>
<keyword evidence="2 3" id="KW-0501">Molybdenum cofactor biosynthesis</keyword>
<dbReference type="PIRSF" id="PIRSF015626">
    <property type="entry name" value="FdhD"/>
    <property type="match status" value="1"/>
</dbReference>
<evidence type="ECO:0000256" key="1">
    <source>
        <dbReference type="ARBA" id="ARBA00022490"/>
    </source>
</evidence>
<proteinExistence type="inferred from homology"/>
<dbReference type="KEGG" id="red:roselon_03226"/>
<comment type="caution">
    <text evidence="3">Lacks conserved residue(s) required for the propagation of feature annotation.</text>
</comment>
<keyword evidence="1 3" id="KW-0963">Cytoplasm</keyword>
<dbReference type="STRING" id="1294273.roselon_03226"/>
<evidence type="ECO:0000313" key="4">
    <source>
        <dbReference type="EMBL" id="AHM05489.1"/>
    </source>
</evidence>
<name>W8RWD6_9RHOB</name>
<dbReference type="AlphaFoldDB" id="W8RWD6"/>
<reference evidence="4 5" key="1">
    <citation type="submission" date="2013-03" db="EMBL/GenBank/DDBJ databases">
        <authorList>
            <person name="Fiebig A."/>
            <person name="Goeker M."/>
            <person name="Klenk H.-P.P."/>
        </authorList>
    </citation>
    <scope>NUCLEOTIDE SEQUENCE [LARGE SCALE GENOMIC DNA]</scope>
    <source>
        <strain evidence="5">DSM 19469</strain>
    </source>
</reference>
<feature type="active site" description="Cysteine persulfide intermediate" evidence="3">
    <location>
        <position position="108"/>
    </location>
</feature>
<keyword evidence="4" id="KW-0560">Oxidoreductase</keyword>
<comment type="subcellular location">
    <subcellularLocation>
        <location evidence="3">Cytoplasm</location>
    </subcellularLocation>
</comment>
<dbReference type="PANTHER" id="PTHR30592:SF1">
    <property type="entry name" value="SULFUR CARRIER PROTEIN FDHD"/>
    <property type="match status" value="1"/>
</dbReference>
<dbReference type="Pfam" id="PF02634">
    <property type="entry name" value="FdhD-NarQ"/>
    <property type="match status" value="1"/>
</dbReference>
<dbReference type="PATRIC" id="fig|1294273.3.peg.3186"/>
<sequence>MRATSHSARGLALGPDGAREVARTLAEEVPIAITVNGSTQAVMMATPDDLEDFATGFALTEGLARPDQIERIEVIALDQGIEARLWVPDQIAAALGDRRRAMMGPVGCGLCGIDSLDQALRPLPELGAGVRFGSDEVVAATDLLRAWQPLHDRTHAVHAAGFLHPGQAMAMAREDVGRHNALDKLIGALVRAGMDPARGAIVLTSRVSVEMVQKTVLAGCATLIAVSAPTAHALRLAEGAGLTLAAFARRGAVEIYAHPHRIQRRDTDVA</sequence>
<dbReference type="Gene3D" id="3.40.140.10">
    <property type="entry name" value="Cytidine Deaminase, domain 2"/>
    <property type="match status" value="1"/>
</dbReference>
<dbReference type="Gene3D" id="3.10.20.10">
    <property type="match status" value="1"/>
</dbReference>
<dbReference type="GO" id="GO:0006777">
    <property type="term" value="P:Mo-molybdopterin cofactor biosynthetic process"/>
    <property type="evidence" value="ECO:0007669"/>
    <property type="project" value="UniProtKB-UniRule"/>
</dbReference>
<dbReference type="NCBIfam" id="TIGR00129">
    <property type="entry name" value="fdhD_narQ"/>
    <property type="match status" value="1"/>
</dbReference>
<dbReference type="Proteomes" id="UP000019593">
    <property type="component" value="Chromosome"/>
</dbReference>
<dbReference type="GO" id="GO:0097163">
    <property type="term" value="F:sulfur carrier activity"/>
    <property type="evidence" value="ECO:0007669"/>
    <property type="project" value="UniProtKB-UniRule"/>
</dbReference>
<comment type="function">
    <text evidence="3">Required for formate dehydrogenase (FDH) activity. Acts as a sulfur carrier protein that transfers sulfur from IscS to the molybdenum cofactor prior to its insertion into FDH.</text>
</comment>
<dbReference type="GO" id="GO:0016491">
    <property type="term" value="F:oxidoreductase activity"/>
    <property type="evidence" value="ECO:0007669"/>
    <property type="project" value="UniProtKB-KW"/>
</dbReference>
<dbReference type="GO" id="GO:0005737">
    <property type="term" value="C:cytoplasm"/>
    <property type="evidence" value="ECO:0007669"/>
    <property type="project" value="UniProtKB-SubCell"/>
</dbReference>
<protein>
    <recommendedName>
        <fullName evidence="3">Sulfur carrier protein FdhD</fullName>
    </recommendedName>
</protein>
<comment type="similarity">
    <text evidence="3">Belongs to the FdhD family.</text>
</comment>
<evidence type="ECO:0000256" key="3">
    <source>
        <dbReference type="HAMAP-Rule" id="MF_00187"/>
    </source>
</evidence>
<accession>W8RWD6</accession>
<dbReference type="HAMAP" id="MF_00187">
    <property type="entry name" value="FdhD"/>
    <property type="match status" value="1"/>
</dbReference>
<dbReference type="InterPro" id="IPR016193">
    <property type="entry name" value="Cytidine_deaminase-like"/>
</dbReference>